<dbReference type="InterPro" id="IPR036390">
    <property type="entry name" value="WH_DNA-bd_sf"/>
</dbReference>
<feature type="binding site" evidence="7">
    <location>
        <position position="93"/>
    </location>
    <ligand>
        <name>Zn(2+)</name>
        <dbReference type="ChEBI" id="CHEBI:29105"/>
    </ligand>
</feature>
<proteinExistence type="inferred from homology"/>
<comment type="similarity">
    <text evidence="1">Belongs to the Fur family.</text>
</comment>
<feature type="binding site" evidence="8">
    <location>
        <position position="108"/>
    </location>
    <ligand>
        <name>Fe cation</name>
        <dbReference type="ChEBI" id="CHEBI:24875"/>
    </ligand>
</feature>
<dbReference type="GO" id="GO:0003700">
    <property type="term" value="F:DNA-binding transcription factor activity"/>
    <property type="evidence" value="ECO:0007669"/>
    <property type="project" value="InterPro"/>
</dbReference>
<keyword evidence="8" id="KW-0408">Iron</keyword>
<sequence length="153" mass="16888">MGAKGPYQTKQLTQLTEYLKRFEGQHVTASEICEGLQKQGVSIGTATVYRNLERLVSQGVAAKYTVENTHSACFEYLGEGHRERHTPCVHCKCESCGTLIHLNCHILEDISEHVLSAHGFALNPTRTVFYGVCEACRTGAKTSAGRTACHHHE</sequence>
<dbReference type="Pfam" id="PF01475">
    <property type="entry name" value="FUR"/>
    <property type="match status" value="1"/>
</dbReference>
<keyword evidence="4" id="KW-0805">Transcription regulation</keyword>
<feature type="binding site" evidence="7">
    <location>
        <position position="136"/>
    </location>
    <ligand>
        <name>Zn(2+)</name>
        <dbReference type="ChEBI" id="CHEBI:29105"/>
    </ligand>
</feature>
<dbReference type="GO" id="GO:0045892">
    <property type="term" value="P:negative regulation of DNA-templated transcription"/>
    <property type="evidence" value="ECO:0007669"/>
    <property type="project" value="TreeGrafter"/>
</dbReference>
<dbReference type="GO" id="GO:1900376">
    <property type="term" value="P:regulation of secondary metabolite biosynthetic process"/>
    <property type="evidence" value="ECO:0007669"/>
    <property type="project" value="TreeGrafter"/>
</dbReference>
<dbReference type="Proteomes" id="UP000823918">
    <property type="component" value="Unassembled WGS sequence"/>
</dbReference>
<evidence type="ECO:0000256" key="8">
    <source>
        <dbReference type="PIRSR" id="PIRSR602481-2"/>
    </source>
</evidence>
<dbReference type="EMBL" id="DWWA01000049">
    <property type="protein sequence ID" value="HJC72968.1"/>
    <property type="molecule type" value="Genomic_DNA"/>
</dbReference>
<reference evidence="9" key="1">
    <citation type="journal article" date="2021" name="PeerJ">
        <title>Extensive microbial diversity within the chicken gut microbiome revealed by metagenomics and culture.</title>
        <authorList>
            <person name="Gilroy R."/>
            <person name="Ravi A."/>
            <person name="Getino M."/>
            <person name="Pursley I."/>
            <person name="Horton D.L."/>
            <person name="Alikhan N.F."/>
            <person name="Baker D."/>
            <person name="Gharbi K."/>
            <person name="Hall N."/>
            <person name="Watson M."/>
            <person name="Adriaenssens E.M."/>
            <person name="Foster-Nyarko E."/>
            <person name="Jarju S."/>
            <person name="Secka A."/>
            <person name="Antonio M."/>
            <person name="Oren A."/>
            <person name="Chaudhuri R.R."/>
            <person name="La Ragione R."/>
            <person name="Hildebrand F."/>
            <person name="Pallen M.J."/>
        </authorList>
    </citation>
    <scope>NUCLEOTIDE SEQUENCE</scope>
    <source>
        <strain evidence="9">5933</strain>
    </source>
</reference>
<accession>A0A9D2Q6R7</accession>
<keyword evidence="7" id="KW-0479">Metal-binding</keyword>
<evidence type="ECO:0000256" key="3">
    <source>
        <dbReference type="ARBA" id="ARBA00022833"/>
    </source>
</evidence>
<dbReference type="GO" id="GO:0008270">
    <property type="term" value="F:zinc ion binding"/>
    <property type="evidence" value="ECO:0007669"/>
    <property type="project" value="TreeGrafter"/>
</dbReference>
<evidence type="ECO:0000256" key="2">
    <source>
        <dbReference type="ARBA" id="ARBA00022491"/>
    </source>
</evidence>
<dbReference type="SUPFAM" id="SSF46785">
    <property type="entry name" value="Winged helix' DNA-binding domain"/>
    <property type="match status" value="1"/>
</dbReference>
<gene>
    <name evidence="9" type="ORF">H9698_09295</name>
</gene>
<keyword evidence="6" id="KW-0804">Transcription</keyword>
<dbReference type="GO" id="GO:0000976">
    <property type="term" value="F:transcription cis-regulatory region binding"/>
    <property type="evidence" value="ECO:0007669"/>
    <property type="project" value="TreeGrafter"/>
</dbReference>
<keyword evidence="2" id="KW-0678">Repressor</keyword>
<keyword evidence="5" id="KW-0238">DNA-binding</keyword>
<feature type="binding site" evidence="7">
    <location>
        <position position="96"/>
    </location>
    <ligand>
        <name>Zn(2+)</name>
        <dbReference type="ChEBI" id="CHEBI:29105"/>
    </ligand>
</feature>
<comment type="cofactor">
    <cofactor evidence="7">
        <name>Zn(2+)</name>
        <dbReference type="ChEBI" id="CHEBI:29105"/>
    </cofactor>
    <text evidence="7">Binds 1 zinc ion per subunit.</text>
</comment>
<dbReference type="InterPro" id="IPR002481">
    <property type="entry name" value="FUR"/>
</dbReference>
<dbReference type="InterPro" id="IPR043135">
    <property type="entry name" value="Fur_C"/>
</dbReference>
<evidence type="ECO:0000256" key="7">
    <source>
        <dbReference type="PIRSR" id="PIRSR602481-1"/>
    </source>
</evidence>
<protein>
    <submittedName>
        <fullName evidence="9">Transcriptional repressor</fullName>
    </submittedName>
</protein>
<evidence type="ECO:0000256" key="6">
    <source>
        <dbReference type="ARBA" id="ARBA00023163"/>
    </source>
</evidence>
<evidence type="ECO:0000313" key="10">
    <source>
        <dbReference type="Proteomes" id="UP000823918"/>
    </source>
</evidence>
<dbReference type="AlphaFoldDB" id="A0A9D2Q6R7"/>
<evidence type="ECO:0000256" key="5">
    <source>
        <dbReference type="ARBA" id="ARBA00023125"/>
    </source>
</evidence>
<feature type="binding site" evidence="8">
    <location>
        <position position="81"/>
    </location>
    <ligand>
        <name>Fe cation</name>
        <dbReference type="ChEBI" id="CHEBI:24875"/>
    </ligand>
</feature>
<dbReference type="InterPro" id="IPR036388">
    <property type="entry name" value="WH-like_DNA-bd_sf"/>
</dbReference>
<evidence type="ECO:0000256" key="1">
    <source>
        <dbReference type="ARBA" id="ARBA00007957"/>
    </source>
</evidence>
<evidence type="ECO:0000256" key="4">
    <source>
        <dbReference type="ARBA" id="ARBA00023015"/>
    </source>
</evidence>
<comment type="cofactor">
    <cofactor evidence="8">
        <name>Mn(2+)</name>
        <dbReference type="ChEBI" id="CHEBI:29035"/>
    </cofactor>
    <cofactor evidence="8">
        <name>Fe(2+)</name>
        <dbReference type="ChEBI" id="CHEBI:29033"/>
    </cofactor>
    <text evidence="8">Binds 1 Mn(2+) or Fe(2+) ion per subunit.</text>
</comment>
<evidence type="ECO:0000313" key="9">
    <source>
        <dbReference type="EMBL" id="HJC72968.1"/>
    </source>
</evidence>
<keyword evidence="3 7" id="KW-0862">Zinc</keyword>
<name>A0A9D2Q6R7_9FIRM</name>
<dbReference type="Gene3D" id="3.30.1490.190">
    <property type="match status" value="1"/>
</dbReference>
<dbReference type="PANTHER" id="PTHR33202">
    <property type="entry name" value="ZINC UPTAKE REGULATION PROTEIN"/>
    <property type="match status" value="1"/>
</dbReference>
<comment type="caution">
    <text evidence="9">The sequence shown here is derived from an EMBL/GenBank/DDBJ whole genome shotgun (WGS) entry which is preliminary data.</text>
</comment>
<feature type="binding site" evidence="7">
    <location>
        <position position="133"/>
    </location>
    <ligand>
        <name>Zn(2+)</name>
        <dbReference type="ChEBI" id="CHEBI:29105"/>
    </ligand>
</feature>
<dbReference type="PANTHER" id="PTHR33202:SF7">
    <property type="entry name" value="FERRIC UPTAKE REGULATION PROTEIN"/>
    <property type="match status" value="1"/>
</dbReference>
<dbReference type="Gene3D" id="1.10.10.10">
    <property type="entry name" value="Winged helix-like DNA-binding domain superfamily/Winged helix DNA-binding domain"/>
    <property type="match status" value="1"/>
</dbReference>
<organism evidence="9 10">
    <name type="scientific">Candidatus Ruthenibacterium merdavium</name>
    <dbReference type="NCBI Taxonomy" id="2838752"/>
    <lineage>
        <taxon>Bacteria</taxon>
        <taxon>Bacillati</taxon>
        <taxon>Bacillota</taxon>
        <taxon>Clostridia</taxon>
        <taxon>Eubacteriales</taxon>
        <taxon>Oscillospiraceae</taxon>
        <taxon>Ruthenibacterium</taxon>
    </lineage>
</organism>
<reference evidence="9" key="2">
    <citation type="submission" date="2021-04" db="EMBL/GenBank/DDBJ databases">
        <authorList>
            <person name="Gilroy R."/>
        </authorList>
    </citation>
    <scope>NUCLEOTIDE SEQUENCE</scope>
    <source>
        <strain evidence="9">5933</strain>
    </source>
</reference>